<feature type="compositionally biased region" description="Basic and acidic residues" evidence="5">
    <location>
        <begin position="244"/>
        <end position="260"/>
    </location>
</feature>
<evidence type="ECO:0000256" key="2">
    <source>
        <dbReference type="ARBA" id="ARBA00008332"/>
    </source>
</evidence>
<protein>
    <submittedName>
        <fullName evidence="6">Myeloid leukemia factor 1</fullName>
    </submittedName>
</protein>
<gene>
    <name evidence="6" type="primary">MLF1</name>
</gene>
<accession>A0A5F8HH87</accession>
<evidence type="ECO:0000256" key="1">
    <source>
        <dbReference type="ARBA" id="ARBA00004496"/>
    </source>
</evidence>
<dbReference type="InterPro" id="IPR019376">
    <property type="entry name" value="Myeloid_leukemia_factor"/>
</dbReference>
<comment type="similarity">
    <text evidence="2">Belongs to the MLF family.</text>
</comment>
<keyword evidence="4" id="KW-0597">Phosphoprotein</keyword>
<sequence length="271" mass="30620">MRQMMKSLAEPIGKLLGIAGGRGHQNEDESDDDKQSCSARSRALAPFGGSFGGSSLMPFGGFDTMNTDVSPFQAMDRMMSNMRNNMQDLQRSFSDMSVDTERGHSYCSSSIMTFSKIGNEPPKLFQASSQTRRAPGGIKETRKALKDSDSGIEKMAVGHHIYDRGHVIRRERNSRTGDQELNQEFINMQESDAQNFNDEWQNQILKLFQSGRKNLEGARLRNGHSDSSVNYEDISRRERPRHRTAIESQRRPKAREENLHIKGSSVKSNKK</sequence>
<evidence type="ECO:0000256" key="5">
    <source>
        <dbReference type="SAM" id="MobiDB-lite"/>
    </source>
</evidence>
<dbReference type="Pfam" id="PF10248">
    <property type="entry name" value="Mlf1IP"/>
    <property type="match status" value="1"/>
</dbReference>
<dbReference type="Proteomes" id="UP000002280">
    <property type="component" value="Chromosome 7"/>
</dbReference>
<feature type="region of interest" description="Disordered" evidence="5">
    <location>
        <begin position="17"/>
        <end position="39"/>
    </location>
</feature>
<dbReference type="GeneTree" id="ENSGT00390000005023"/>
<organism evidence="6 7">
    <name type="scientific">Monodelphis domestica</name>
    <name type="common">Gray short-tailed opossum</name>
    <dbReference type="NCBI Taxonomy" id="13616"/>
    <lineage>
        <taxon>Eukaryota</taxon>
        <taxon>Metazoa</taxon>
        <taxon>Chordata</taxon>
        <taxon>Craniata</taxon>
        <taxon>Vertebrata</taxon>
        <taxon>Euteleostomi</taxon>
        <taxon>Mammalia</taxon>
        <taxon>Metatheria</taxon>
        <taxon>Didelphimorphia</taxon>
        <taxon>Didelphidae</taxon>
        <taxon>Monodelphis</taxon>
    </lineage>
</organism>
<evidence type="ECO:0000313" key="7">
    <source>
        <dbReference type="Proteomes" id="UP000002280"/>
    </source>
</evidence>
<evidence type="ECO:0000313" key="6">
    <source>
        <dbReference type="Ensembl" id="ENSMODP00000058876.1"/>
    </source>
</evidence>
<name>A0A5F8HH87_MONDO</name>
<keyword evidence="3" id="KW-0963">Cytoplasm</keyword>
<comment type="subcellular location">
    <subcellularLocation>
        <location evidence="1">Cytoplasm</location>
    </subcellularLocation>
</comment>
<dbReference type="Bgee" id="ENSMODG00000015680">
    <property type="expression patterns" value="Expressed in spermatid and 20 other cell types or tissues"/>
</dbReference>
<keyword evidence="7" id="KW-1185">Reference proteome</keyword>
<dbReference type="Ensembl" id="ENSMODT00000069776.1">
    <property type="protein sequence ID" value="ENSMODP00000058876.1"/>
    <property type="gene ID" value="ENSMODG00000015680.4"/>
</dbReference>
<reference evidence="6 7" key="1">
    <citation type="journal article" date="2007" name="Nature">
        <title>Genome of the marsupial Monodelphis domestica reveals innovation in non-coding sequences.</title>
        <authorList>
            <person name="Mikkelsen T.S."/>
            <person name="Wakefield M.J."/>
            <person name="Aken B."/>
            <person name="Amemiya C.T."/>
            <person name="Chang J.L."/>
            <person name="Duke S."/>
            <person name="Garber M."/>
            <person name="Gentles A.J."/>
            <person name="Goodstadt L."/>
            <person name="Heger A."/>
            <person name="Jurka J."/>
            <person name="Kamal M."/>
            <person name="Mauceli E."/>
            <person name="Searle S.M."/>
            <person name="Sharpe T."/>
            <person name="Baker M.L."/>
            <person name="Batzer M.A."/>
            <person name="Benos P.V."/>
            <person name="Belov K."/>
            <person name="Clamp M."/>
            <person name="Cook A."/>
            <person name="Cuff J."/>
            <person name="Das R."/>
            <person name="Davidow L."/>
            <person name="Deakin J.E."/>
            <person name="Fazzari M.J."/>
            <person name="Glass J.L."/>
            <person name="Grabherr M."/>
            <person name="Greally J.M."/>
            <person name="Gu W."/>
            <person name="Hore T.A."/>
            <person name="Huttley G.A."/>
            <person name="Kleber M."/>
            <person name="Jirtle R.L."/>
            <person name="Koina E."/>
            <person name="Lee J.T."/>
            <person name="Mahony S."/>
            <person name="Marra M.A."/>
            <person name="Miller R.D."/>
            <person name="Nicholls R.D."/>
            <person name="Oda M."/>
            <person name="Papenfuss A.T."/>
            <person name="Parra Z.E."/>
            <person name="Pollock D.D."/>
            <person name="Ray D.A."/>
            <person name="Schein J.E."/>
            <person name="Speed T.P."/>
            <person name="Thompson K."/>
            <person name="VandeBerg J.L."/>
            <person name="Wade C.M."/>
            <person name="Walker J.A."/>
            <person name="Waters P.D."/>
            <person name="Webber C."/>
            <person name="Weidman J.R."/>
            <person name="Xie X."/>
            <person name="Zody M.C."/>
            <person name="Baldwin J."/>
            <person name="Abdouelleil A."/>
            <person name="Abdulkadir J."/>
            <person name="Abebe A."/>
            <person name="Abera B."/>
            <person name="Abreu J."/>
            <person name="Acer S.C."/>
            <person name="Aftuck L."/>
            <person name="Alexander A."/>
            <person name="An P."/>
            <person name="Anderson E."/>
            <person name="Anderson S."/>
            <person name="Arachi H."/>
            <person name="Azer M."/>
            <person name="Bachantsang P."/>
            <person name="Barry A."/>
            <person name="Bayul T."/>
            <person name="Berlin A."/>
            <person name="Bessette D."/>
            <person name="Bloom T."/>
            <person name="Bloom T."/>
            <person name="Boguslavskiy L."/>
            <person name="Bonnet C."/>
            <person name="Boukhgalter B."/>
            <person name="Bourzgui I."/>
            <person name="Brown A."/>
            <person name="Cahill P."/>
            <person name="Channer S."/>
            <person name="Cheshatsang Y."/>
            <person name="Chuda L."/>
            <person name="Citroen M."/>
            <person name="Collymore A."/>
            <person name="Cooke P."/>
            <person name="Costello M."/>
            <person name="D'Aco K."/>
            <person name="Daza R."/>
            <person name="De Haan G."/>
            <person name="DeGray S."/>
            <person name="DeMaso C."/>
            <person name="Dhargay N."/>
            <person name="Dooley K."/>
            <person name="Dooley E."/>
            <person name="Doricent M."/>
            <person name="Dorje P."/>
            <person name="Dorjee K."/>
            <person name="Dupes A."/>
            <person name="Elong R."/>
            <person name="Falk J."/>
            <person name="Farina A."/>
            <person name="Faro S."/>
            <person name="Ferguson D."/>
            <person name="Fisher S."/>
            <person name="Foley C.D."/>
            <person name="Franke A."/>
            <person name="Friedrich D."/>
            <person name="Gadbois L."/>
            <person name="Gearin G."/>
            <person name="Gearin C.R."/>
            <person name="Giannoukos G."/>
            <person name="Goode T."/>
            <person name="Graham J."/>
            <person name="Grandbois E."/>
            <person name="Grewal S."/>
            <person name="Gyaltsen K."/>
            <person name="Hafez N."/>
            <person name="Hagos B."/>
            <person name="Hall J."/>
            <person name="Henson C."/>
            <person name="Hollinger A."/>
            <person name="Honan T."/>
            <person name="Huard M.D."/>
            <person name="Hughes L."/>
            <person name="Hurhula B."/>
            <person name="Husby M.E."/>
            <person name="Kamat A."/>
            <person name="Kanga B."/>
            <person name="Kashin S."/>
            <person name="Khazanovich D."/>
            <person name="Kisner P."/>
            <person name="Lance K."/>
            <person name="Lara M."/>
            <person name="Lee W."/>
            <person name="Lennon N."/>
            <person name="Letendre F."/>
            <person name="LeVine R."/>
            <person name="Lipovsky A."/>
            <person name="Liu X."/>
            <person name="Liu J."/>
            <person name="Liu S."/>
            <person name="Lokyitsang T."/>
            <person name="Lokyitsang Y."/>
            <person name="Lubonja R."/>
            <person name="Lui A."/>
            <person name="MacDonald P."/>
            <person name="Magnisalis V."/>
            <person name="Maru K."/>
            <person name="Matthews C."/>
            <person name="McCusker W."/>
            <person name="McDonough S."/>
            <person name="Mehta T."/>
            <person name="Meldrim J."/>
            <person name="Meneus L."/>
            <person name="Mihai O."/>
            <person name="Mihalev A."/>
            <person name="Mihova T."/>
            <person name="Mittelman R."/>
            <person name="Mlenga V."/>
            <person name="Montmayeur A."/>
            <person name="Mulrain L."/>
            <person name="Navidi A."/>
            <person name="Naylor J."/>
            <person name="Negash T."/>
            <person name="Nguyen T."/>
            <person name="Nguyen N."/>
            <person name="Nicol R."/>
            <person name="Norbu C."/>
            <person name="Norbu N."/>
            <person name="Novod N."/>
            <person name="O'Neill B."/>
            <person name="Osman S."/>
            <person name="Markiewicz E."/>
            <person name="Oyono O.L."/>
            <person name="Patti C."/>
            <person name="Phunkhang P."/>
            <person name="Pierre F."/>
            <person name="Priest M."/>
            <person name="Raghuraman S."/>
            <person name="Rege F."/>
            <person name="Reyes R."/>
            <person name="Rise C."/>
            <person name="Rogov P."/>
            <person name="Ross K."/>
            <person name="Ryan E."/>
            <person name="Settipalli S."/>
            <person name="Shea T."/>
            <person name="Sherpa N."/>
            <person name="Shi L."/>
            <person name="Shih D."/>
            <person name="Sparrow T."/>
            <person name="Spaulding J."/>
            <person name="Stalker J."/>
            <person name="Stange-Thomann N."/>
            <person name="Stavropoulos S."/>
            <person name="Stone C."/>
            <person name="Strader C."/>
            <person name="Tesfaye S."/>
            <person name="Thomson T."/>
            <person name="Thoulutsang Y."/>
            <person name="Thoulutsang D."/>
            <person name="Topham K."/>
            <person name="Topping I."/>
            <person name="Tsamla T."/>
            <person name="Vassiliev H."/>
            <person name="Vo A."/>
            <person name="Wangchuk T."/>
            <person name="Wangdi T."/>
            <person name="Weiand M."/>
            <person name="Wilkinson J."/>
            <person name="Wilson A."/>
            <person name="Yadav S."/>
            <person name="Young G."/>
            <person name="Yu Q."/>
            <person name="Zembek L."/>
            <person name="Zhong D."/>
            <person name="Zimmer A."/>
            <person name="Zwirko Z."/>
            <person name="Jaffe D.B."/>
            <person name="Alvarez P."/>
            <person name="Brockman W."/>
            <person name="Butler J."/>
            <person name="Chin C."/>
            <person name="Gnerre S."/>
            <person name="MacCallum I."/>
            <person name="Graves J.A."/>
            <person name="Ponting C.P."/>
            <person name="Breen M."/>
            <person name="Samollow P.B."/>
            <person name="Lander E.S."/>
            <person name="Lindblad-Toh K."/>
        </authorList>
    </citation>
    <scope>NUCLEOTIDE SEQUENCE [LARGE SCALE GENOMIC DNA]</scope>
</reference>
<feature type="region of interest" description="Disordered" evidence="5">
    <location>
        <begin position="218"/>
        <end position="271"/>
    </location>
</feature>
<evidence type="ECO:0000256" key="4">
    <source>
        <dbReference type="ARBA" id="ARBA00022553"/>
    </source>
</evidence>
<reference evidence="6" key="2">
    <citation type="submission" date="2025-08" db="UniProtKB">
        <authorList>
            <consortium name="Ensembl"/>
        </authorList>
    </citation>
    <scope>IDENTIFICATION</scope>
</reference>
<evidence type="ECO:0000256" key="3">
    <source>
        <dbReference type="ARBA" id="ARBA00022490"/>
    </source>
</evidence>
<reference evidence="6" key="3">
    <citation type="submission" date="2025-09" db="UniProtKB">
        <authorList>
            <consortium name="Ensembl"/>
        </authorList>
    </citation>
    <scope>IDENTIFICATION</scope>
</reference>
<dbReference type="GO" id="GO:0005737">
    <property type="term" value="C:cytoplasm"/>
    <property type="evidence" value="ECO:0007669"/>
    <property type="project" value="UniProtKB-SubCell"/>
</dbReference>
<dbReference type="PANTHER" id="PTHR13105">
    <property type="entry name" value="MYELOID LEUKEMIA FACTOR"/>
    <property type="match status" value="1"/>
</dbReference>
<dbReference type="AlphaFoldDB" id="A0A5F8HH87"/>
<proteinExistence type="inferred from homology"/>